<evidence type="ECO:0000313" key="3">
    <source>
        <dbReference type="Proteomes" id="UP000076842"/>
    </source>
</evidence>
<proteinExistence type="predicted"/>
<dbReference type="AlphaFoldDB" id="A0A165DIW6"/>
<name>A0A165DIW6_9BASI</name>
<dbReference type="Proteomes" id="UP000076842">
    <property type="component" value="Unassembled WGS sequence"/>
</dbReference>
<feature type="compositionally biased region" description="Acidic residues" evidence="1">
    <location>
        <begin position="52"/>
        <end position="69"/>
    </location>
</feature>
<evidence type="ECO:0000313" key="2">
    <source>
        <dbReference type="EMBL" id="KZT52904.1"/>
    </source>
</evidence>
<feature type="compositionally biased region" description="Acidic residues" evidence="1">
    <location>
        <begin position="30"/>
        <end position="45"/>
    </location>
</feature>
<sequence>MTTAPDNSGKAKHTLVPPVPYKPPPKEGEELPEEEEEYEDGEEDAEHVNGQVEEDESDEDEEEEEEEEVIPFILCQWGCTDLRVGTRAGSALRRCSRFFSVQSPFLVLSTHTGPGRGRG</sequence>
<keyword evidence="3" id="KW-1185">Reference proteome</keyword>
<feature type="region of interest" description="Disordered" evidence="1">
    <location>
        <begin position="1"/>
        <end position="69"/>
    </location>
</feature>
<accession>A0A165DIW6</accession>
<dbReference type="InParanoid" id="A0A165DIW6"/>
<protein>
    <submittedName>
        <fullName evidence="2">Uncharacterized protein</fullName>
    </submittedName>
</protein>
<reference evidence="2 3" key="1">
    <citation type="journal article" date="2016" name="Mol. Biol. Evol.">
        <title>Comparative Genomics of Early-Diverging Mushroom-Forming Fungi Provides Insights into the Origins of Lignocellulose Decay Capabilities.</title>
        <authorList>
            <person name="Nagy L.G."/>
            <person name="Riley R."/>
            <person name="Tritt A."/>
            <person name="Adam C."/>
            <person name="Daum C."/>
            <person name="Floudas D."/>
            <person name="Sun H."/>
            <person name="Yadav J.S."/>
            <person name="Pangilinan J."/>
            <person name="Larsson K.H."/>
            <person name="Matsuura K."/>
            <person name="Barry K."/>
            <person name="Labutti K."/>
            <person name="Kuo R."/>
            <person name="Ohm R.A."/>
            <person name="Bhattacharya S.S."/>
            <person name="Shirouzu T."/>
            <person name="Yoshinaga Y."/>
            <person name="Martin F.M."/>
            <person name="Grigoriev I.V."/>
            <person name="Hibbett D.S."/>
        </authorList>
    </citation>
    <scope>NUCLEOTIDE SEQUENCE [LARGE SCALE GENOMIC DNA]</scope>
    <source>
        <strain evidence="2 3">HHB12733</strain>
    </source>
</reference>
<gene>
    <name evidence="2" type="ORF">CALCODRAFT_69873</name>
</gene>
<organism evidence="2 3">
    <name type="scientific">Calocera cornea HHB12733</name>
    <dbReference type="NCBI Taxonomy" id="1353952"/>
    <lineage>
        <taxon>Eukaryota</taxon>
        <taxon>Fungi</taxon>
        <taxon>Dikarya</taxon>
        <taxon>Basidiomycota</taxon>
        <taxon>Agaricomycotina</taxon>
        <taxon>Dacrymycetes</taxon>
        <taxon>Dacrymycetales</taxon>
        <taxon>Dacrymycetaceae</taxon>
        <taxon>Calocera</taxon>
    </lineage>
</organism>
<evidence type="ECO:0000256" key="1">
    <source>
        <dbReference type="SAM" id="MobiDB-lite"/>
    </source>
</evidence>
<dbReference type="EMBL" id="KV424052">
    <property type="protein sequence ID" value="KZT52904.1"/>
    <property type="molecule type" value="Genomic_DNA"/>
</dbReference>